<dbReference type="InterPro" id="IPR015421">
    <property type="entry name" value="PyrdxlP-dep_Trfase_major"/>
</dbReference>
<dbReference type="GO" id="GO:0055129">
    <property type="term" value="P:L-proline biosynthetic process"/>
    <property type="evidence" value="ECO:0007669"/>
    <property type="project" value="UniProtKB-UniPathway"/>
</dbReference>
<organism evidence="10">
    <name type="scientific">Bionectria ochroleuca</name>
    <name type="common">Gliocladium roseum</name>
    <dbReference type="NCBI Taxonomy" id="29856"/>
    <lineage>
        <taxon>Eukaryota</taxon>
        <taxon>Fungi</taxon>
        <taxon>Dikarya</taxon>
        <taxon>Ascomycota</taxon>
        <taxon>Pezizomycotina</taxon>
        <taxon>Sordariomycetes</taxon>
        <taxon>Hypocreomycetidae</taxon>
        <taxon>Hypocreales</taxon>
        <taxon>Bionectriaceae</taxon>
        <taxon>Clonostachys</taxon>
    </lineage>
</organism>
<dbReference type="AlphaFoldDB" id="A0A0B7KIK7"/>
<dbReference type="Pfam" id="PF00202">
    <property type="entry name" value="Aminotran_3"/>
    <property type="match status" value="1"/>
</dbReference>
<dbReference type="GO" id="GO:0004587">
    <property type="term" value="F:ornithine aminotransferase activity"/>
    <property type="evidence" value="ECO:0007669"/>
    <property type="project" value="UniProtKB-EC"/>
</dbReference>
<evidence type="ECO:0000256" key="3">
    <source>
        <dbReference type="ARBA" id="ARBA00008954"/>
    </source>
</evidence>
<gene>
    <name evidence="10" type="ORF">BN869_000013471_1</name>
</gene>
<dbReference type="GO" id="GO:0030170">
    <property type="term" value="F:pyridoxal phosphate binding"/>
    <property type="evidence" value="ECO:0007669"/>
    <property type="project" value="InterPro"/>
</dbReference>
<dbReference type="UniPathway" id="UPA00098">
    <property type="reaction ID" value="UER00358"/>
</dbReference>
<evidence type="ECO:0000256" key="1">
    <source>
        <dbReference type="ARBA" id="ARBA00001933"/>
    </source>
</evidence>
<dbReference type="NCBIfam" id="TIGR01885">
    <property type="entry name" value="Orn_aminotrans"/>
    <property type="match status" value="1"/>
</dbReference>
<dbReference type="InterPro" id="IPR049704">
    <property type="entry name" value="Aminotrans_3_PPA_site"/>
</dbReference>
<dbReference type="GO" id="GO:0019544">
    <property type="term" value="P:L-arginine catabolic process to L-glutamate"/>
    <property type="evidence" value="ECO:0007669"/>
    <property type="project" value="TreeGrafter"/>
</dbReference>
<dbReference type="GO" id="GO:0042802">
    <property type="term" value="F:identical protein binding"/>
    <property type="evidence" value="ECO:0007669"/>
    <property type="project" value="TreeGrafter"/>
</dbReference>
<accession>A0A0B7KIK7</accession>
<dbReference type="GO" id="GO:0010121">
    <property type="term" value="P:L-arginine catabolic process to proline via ornithine"/>
    <property type="evidence" value="ECO:0007669"/>
    <property type="project" value="TreeGrafter"/>
</dbReference>
<dbReference type="CDD" id="cd00610">
    <property type="entry name" value="OAT_like"/>
    <property type="match status" value="1"/>
</dbReference>
<reference evidence="10" key="1">
    <citation type="submission" date="2015-01" db="EMBL/GenBank/DDBJ databases">
        <authorList>
            <person name="Durling Mikael"/>
        </authorList>
    </citation>
    <scope>NUCLEOTIDE SEQUENCE</scope>
</reference>
<comment type="pathway">
    <text evidence="2 9">Amino-acid biosynthesis; L-proline biosynthesis; L-glutamate 5-semialdehyde from L-ornithine: step 1/1.</text>
</comment>
<name>A0A0B7KIK7_BIOOC</name>
<evidence type="ECO:0000256" key="2">
    <source>
        <dbReference type="ARBA" id="ARBA00004998"/>
    </source>
</evidence>
<dbReference type="Gene3D" id="3.40.640.10">
    <property type="entry name" value="Type I PLP-dependent aspartate aminotransferase-like (Major domain)"/>
    <property type="match status" value="1"/>
</dbReference>
<sequence length="444" mass="47684">MTQTSSLSNSTTAESAGKELRTKDFVEINARYCAPTHAPIPIVIAKGRGAHVWDVEGNEYIDFLSAFSVVNQGHCHPRIVEAMLEQCPQLALCTSALQNKTYPLLCKKICDLLGYDLASSMSSGSEAVDLAIKIARKWGYNVKKIKPGQAKVLTVTGNYHGKTLGPLSGSSTEAIKEGKTNSLHIRPFLPNVGPDVTGFPVRFNEIDDMEKAFSSSGDELAAVLIECVQGAGGCLPAEPGYLQAVQDLCSKHNVLFIADEIQTGFGRTGALMAFQHDNLKPDLVIVGKALTGGQYPMSLVLGNKTVMTQIKAGQHSSTYAANPLASAVAIAAIDVTLSENLPERSQRLGAELMKRLSSITSPHTDLKVTGKGLFCGLHFDESHSFGRVTAQRLSALVMKRGVIAVAAQNKLRVAPPLTISEEDLWKGVDIIEQALKDLLDTQEV</sequence>
<comment type="similarity">
    <text evidence="3 8">Belongs to the class-III pyridoxal-phosphate-dependent aminotransferase family.</text>
</comment>
<comment type="catalytic activity">
    <reaction evidence="9">
        <text>a 2-oxocarboxylate + L-ornithine = L-glutamate 5-semialdehyde + an L-alpha-amino acid</text>
        <dbReference type="Rhea" id="RHEA:13877"/>
        <dbReference type="ChEBI" id="CHEBI:35179"/>
        <dbReference type="ChEBI" id="CHEBI:46911"/>
        <dbReference type="ChEBI" id="CHEBI:58066"/>
        <dbReference type="ChEBI" id="CHEBI:59869"/>
        <dbReference type="EC" id="2.6.1.13"/>
    </reaction>
</comment>
<dbReference type="SUPFAM" id="SSF53383">
    <property type="entry name" value="PLP-dependent transferases"/>
    <property type="match status" value="1"/>
</dbReference>
<dbReference type="InterPro" id="IPR015422">
    <property type="entry name" value="PyrdxlP-dep_Trfase_small"/>
</dbReference>
<proteinExistence type="inferred from homology"/>
<dbReference type="GO" id="GO:0005737">
    <property type="term" value="C:cytoplasm"/>
    <property type="evidence" value="ECO:0007669"/>
    <property type="project" value="TreeGrafter"/>
</dbReference>
<dbReference type="InterPro" id="IPR050103">
    <property type="entry name" value="Class-III_PLP-dep_AT"/>
</dbReference>
<evidence type="ECO:0000256" key="5">
    <source>
        <dbReference type="ARBA" id="ARBA00022576"/>
    </source>
</evidence>
<evidence type="ECO:0000256" key="9">
    <source>
        <dbReference type="RuleBase" id="RU365036"/>
    </source>
</evidence>
<dbReference type="InterPro" id="IPR005814">
    <property type="entry name" value="Aminotrans_3"/>
</dbReference>
<dbReference type="Gene3D" id="3.90.1150.10">
    <property type="entry name" value="Aspartate Aminotransferase, domain 1"/>
    <property type="match status" value="1"/>
</dbReference>
<keyword evidence="6 9" id="KW-0808">Transferase</keyword>
<protein>
    <recommendedName>
        <fullName evidence="4 9">Ornithine aminotransferase</fullName>
        <ecNumber evidence="4 9">2.6.1.13</ecNumber>
    </recommendedName>
</protein>
<evidence type="ECO:0000256" key="8">
    <source>
        <dbReference type="RuleBase" id="RU003560"/>
    </source>
</evidence>
<dbReference type="FunFam" id="3.40.640.10:FF:000011">
    <property type="entry name" value="Ornithine aminotransferase"/>
    <property type="match status" value="1"/>
</dbReference>
<evidence type="ECO:0000256" key="4">
    <source>
        <dbReference type="ARBA" id="ARBA00012924"/>
    </source>
</evidence>
<evidence type="ECO:0000256" key="7">
    <source>
        <dbReference type="ARBA" id="ARBA00022898"/>
    </source>
</evidence>
<dbReference type="PROSITE" id="PS00600">
    <property type="entry name" value="AA_TRANSFER_CLASS_3"/>
    <property type="match status" value="1"/>
</dbReference>
<dbReference type="InterPro" id="IPR010164">
    <property type="entry name" value="Orn_aminotrans"/>
</dbReference>
<dbReference type="EMBL" id="CDPU01000100">
    <property type="protein sequence ID" value="CEO57413.1"/>
    <property type="molecule type" value="Genomic_DNA"/>
</dbReference>
<evidence type="ECO:0000313" key="10">
    <source>
        <dbReference type="EMBL" id="CEO57413.1"/>
    </source>
</evidence>
<keyword evidence="5 9" id="KW-0032">Aminotransferase</keyword>
<dbReference type="PIRSF" id="PIRSF000521">
    <property type="entry name" value="Transaminase_4ab_Lys_Orn"/>
    <property type="match status" value="1"/>
</dbReference>
<evidence type="ECO:0000256" key="6">
    <source>
        <dbReference type="ARBA" id="ARBA00022679"/>
    </source>
</evidence>
<dbReference type="PANTHER" id="PTHR11986:SF18">
    <property type="entry name" value="ORNITHINE AMINOTRANSFERASE, MITOCHONDRIAL"/>
    <property type="match status" value="1"/>
</dbReference>
<dbReference type="InterPro" id="IPR015424">
    <property type="entry name" value="PyrdxlP-dep_Trfase"/>
</dbReference>
<dbReference type="EC" id="2.6.1.13" evidence="4 9"/>
<comment type="cofactor">
    <cofactor evidence="1 9">
        <name>pyridoxal 5'-phosphate</name>
        <dbReference type="ChEBI" id="CHEBI:597326"/>
    </cofactor>
</comment>
<dbReference type="PANTHER" id="PTHR11986">
    <property type="entry name" value="AMINOTRANSFERASE CLASS III"/>
    <property type="match status" value="1"/>
</dbReference>
<keyword evidence="7 8" id="KW-0663">Pyridoxal phosphate</keyword>